<reference evidence="8" key="2">
    <citation type="journal article" date="2017" name="Genome Announc.">
        <title>Draft genome sequence of Paludibacter jiangxiensis NM7(T), a propionate-producing fermentative bacterium.</title>
        <authorList>
            <person name="Qiu Y.-L."/>
            <person name="Tourlousse D.M."/>
            <person name="Matsuura N."/>
            <person name="Ohashi A."/>
            <person name="Sekiguchi Y."/>
        </authorList>
    </citation>
    <scope>NUCLEOTIDE SEQUENCE [LARGE SCALE GENOMIC DNA]</scope>
    <source>
        <strain evidence="8">NM7</strain>
    </source>
</reference>
<feature type="domain" description="MurNAc-LAA" evidence="6">
    <location>
        <begin position="88"/>
        <end position="246"/>
    </location>
</feature>
<dbReference type="FunFam" id="3.40.630.40:FF:000005">
    <property type="entry name" value="N-acetylmuramoyl-L-alanine amidase (AmiA)"/>
    <property type="match status" value="1"/>
</dbReference>
<evidence type="ECO:0000256" key="1">
    <source>
        <dbReference type="ARBA" id="ARBA00001561"/>
    </source>
</evidence>
<feature type="signal peptide" evidence="5">
    <location>
        <begin position="1"/>
        <end position="23"/>
    </location>
</feature>
<dbReference type="CDD" id="cd02696">
    <property type="entry name" value="MurNAc-LAA"/>
    <property type="match status" value="1"/>
</dbReference>
<dbReference type="GO" id="GO:0009253">
    <property type="term" value="P:peptidoglycan catabolic process"/>
    <property type="evidence" value="ECO:0007669"/>
    <property type="project" value="InterPro"/>
</dbReference>
<dbReference type="Gene3D" id="3.40.630.40">
    <property type="entry name" value="Zn-dependent exopeptidases"/>
    <property type="match status" value="1"/>
</dbReference>
<evidence type="ECO:0000259" key="6">
    <source>
        <dbReference type="SMART" id="SM00646"/>
    </source>
</evidence>
<evidence type="ECO:0000256" key="3">
    <source>
        <dbReference type="ARBA" id="ARBA00022801"/>
    </source>
</evidence>
<keyword evidence="8" id="KW-1185">Reference proteome</keyword>
<dbReference type="InterPro" id="IPR050695">
    <property type="entry name" value="N-acetylmuramoyl_amidase_3"/>
</dbReference>
<evidence type="ECO:0000256" key="4">
    <source>
        <dbReference type="SAM" id="MobiDB-lite"/>
    </source>
</evidence>
<feature type="chain" id="PRO_5007904982" description="N-acetylmuramoyl-L-alanine amidase" evidence="5">
    <location>
        <begin position="24"/>
        <end position="417"/>
    </location>
</feature>
<protein>
    <recommendedName>
        <fullName evidence="2">N-acetylmuramoyl-L-alanine amidase</fullName>
        <ecNumber evidence="2">3.5.1.28</ecNumber>
    </recommendedName>
</protein>
<accession>A0A170Z9B2</accession>
<evidence type="ECO:0000313" key="7">
    <source>
        <dbReference type="EMBL" id="GAT62441.1"/>
    </source>
</evidence>
<evidence type="ECO:0000313" key="8">
    <source>
        <dbReference type="Proteomes" id="UP000076586"/>
    </source>
</evidence>
<keyword evidence="3" id="KW-0378">Hydrolase</keyword>
<dbReference type="EC" id="3.5.1.28" evidence="2"/>
<dbReference type="SMART" id="SM00646">
    <property type="entry name" value="Ami_3"/>
    <property type="match status" value="1"/>
</dbReference>
<dbReference type="PANTHER" id="PTHR30404:SF0">
    <property type="entry name" value="N-ACETYLMURAMOYL-L-ALANINE AMIDASE AMIC"/>
    <property type="match status" value="1"/>
</dbReference>
<dbReference type="Pfam" id="PF01520">
    <property type="entry name" value="Amidase_3"/>
    <property type="match status" value="1"/>
</dbReference>
<dbReference type="EMBL" id="BDCR01000001">
    <property type="protein sequence ID" value="GAT62441.1"/>
    <property type="molecule type" value="Genomic_DNA"/>
</dbReference>
<dbReference type="SUPFAM" id="SSF53187">
    <property type="entry name" value="Zn-dependent exopeptidases"/>
    <property type="match status" value="1"/>
</dbReference>
<dbReference type="AlphaFoldDB" id="A0A170Z9B2"/>
<evidence type="ECO:0000256" key="5">
    <source>
        <dbReference type="SAM" id="SignalP"/>
    </source>
</evidence>
<name>A0A170Z9B2_9BACT</name>
<sequence length="417" mass="46914">MRKLHIVFVGLLSFVLSFGTVFAAGFTVTIDAGHGGKDPGAIGSFAKEKNINLAVALKVGKIIESRYPEVRVVYTRKTDVFIPLEERAAIANNAHSNLFLCIHTNSSPSPVASGSETYTLGLAKSQANMNVARRENAVILLEDNYKQRYQGFNPNSTDSYIMFEYMQDKYIDRSVQFASDIQTQFAQKANRSDRGVRQAGFWVLHRTAMPAVLVEVGYISNKNEEEFISSEAGQERLAESIVSAFGKFKHENDRRSGKLQVAADREDTVSAARLERPAKQDSTRQESEEKRTTKKKKRKSTPQTVEEAPKQEIITAQKETQETVGADALVFKVQFFTSPTKVRKSSPKLKGVKDVDFYQEKSSYKYTTAESDDYNQVVNSFKQLLKTFPDAFIVAFRGGQKVPLQDAIKQWRKQKKQ</sequence>
<reference evidence="8" key="1">
    <citation type="submission" date="2016-04" db="EMBL/GenBank/DDBJ databases">
        <title>Draft genome sequence of Paludibacter jiangxiensis strain NM7.</title>
        <authorList>
            <person name="Qiu Y."/>
            <person name="Matsuura N."/>
            <person name="Ohashi A."/>
            <person name="Tourlousse M.D."/>
            <person name="Sekiguchi Y."/>
        </authorList>
    </citation>
    <scope>NUCLEOTIDE SEQUENCE [LARGE SCALE GENOMIC DNA]</scope>
    <source>
        <strain evidence="8">NM7</strain>
    </source>
</reference>
<dbReference type="GO" id="GO:0030288">
    <property type="term" value="C:outer membrane-bounded periplasmic space"/>
    <property type="evidence" value="ECO:0007669"/>
    <property type="project" value="TreeGrafter"/>
</dbReference>
<dbReference type="STRING" id="681398.PJIAN_11035"/>
<comment type="caution">
    <text evidence="7">The sequence shown here is derived from an EMBL/GenBank/DDBJ whole genome shotgun (WGS) entry which is preliminary data.</text>
</comment>
<dbReference type="RefSeq" id="WP_068702616.1">
    <property type="nucleotide sequence ID" value="NZ_BDCR01000001.1"/>
</dbReference>
<proteinExistence type="predicted"/>
<comment type="catalytic activity">
    <reaction evidence="1">
        <text>Hydrolyzes the link between N-acetylmuramoyl residues and L-amino acid residues in certain cell-wall glycopeptides.</text>
        <dbReference type="EC" id="3.5.1.28"/>
    </reaction>
</comment>
<dbReference type="Proteomes" id="UP000076586">
    <property type="component" value="Unassembled WGS sequence"/>
</dbReference>
<feature type="region of interest" description="Disordered" evidence="4">
    <location>
        <begin position="253"/>
        <end position="312"/>
    </location>
</feature>
<dbReference type="GO" id="GO:0008745">
    <property type="term" value="F:N-acetylmuramoyl-L-alanine amidase activity"/>
    <property type="evidence" value="ECO:0007669"/>
    <property type="project" value="UniProtKB-EC"/>
</dbReference>
<dbReference type="InterPro" id="IPR002508">
    <property type="entry name" value="MurNAc-LAA_cat"/>
</dbReference>
<dbReference type="PANTHER" id="PTHR30404">
    <property type="entry name" value="N-ACETYLMURAMOYL-L-ALANINE AMIDASE"/>
    <property type="match status" value="1"/>
</dbReference>
<evidence type="ECO:0000256" key="2">
    <source>
        <dbReference type="ARBA" id="ARBA00011901"/>
    </source>
</evidence>
<organism evidence="7 8">
    <name type="scientific">Paludibacter jiangxiensis</name>
    <dbReference type="NCBI Taxonomy" id="681398"/>
    <lineage>
        <taxon>Bacteria</taxon>
        <taxon>Pseudomonadati</taxon>
        <taxon>Bacteroidota</taxon>
        <taxon>Bacteroidia</taxon>
        <taxon>Bacteroidales</taxon>
        <taxon>Paludibacteraceae</taxon>
        <taxon>Paludibacter</taxon>
    </lineage>
</organism>
<dbReference type="OrthoDB" id="9806267at2"/>
<keyword evidence="5" id="KW-0732">Signal</keyword>
<feature type="compositionally biased region" description="Basic and acidic residues" evidence="4">
    <location>
        <begin position="263"/>
        <end position="291"/>
    </location>
</feature>
<gene>
    <name evidence="7" type="ORF">PJIAN_11035</name>
</gene>